<gene>
    <name evidence="2" type="ORF">EDB92DRAFT_1955492</name>
</gene>
<keyword evidence="3" id="KW-1185">Reference proteome</keyword>
<sequence length="162" mass="18270">MNLMNPLKIYLKQQYPPQAHSRVRVVGPGSRELDNAESLRLKARKQGEQRAKLLERAQKAFESGNLRLWEKLKKLAEKCLKAMEKFNKKAKDIIFRVKNKGAKPGEVDLHLLHVPKAIEMAEQSIQAATSKGDQTIRFITGNGKHSKKGPEILPALQEHMGG</sequence>
<dbReference type="Proteomes" id="UP001201163">
    <property type="component" value="Unassembled WGS sequence"/>
</dbReference>
<dbReference type="SMART" id="SM01162">
    <property type="entry name" value="DUF1771"/>
    <property type="match status" value="1"/>
</dbReference>
<evidence type="ECO:0000313" key="3">
    <source>
        <dbReference type="Proteomes" id="UP001201163"/>
    </source>
</evidence>
<dbReference type="PROSITE" id="PS50828">
    <property type="entry name" value="SMR"/>
    <property type="match status" value="1"/>
</dbReference>
<dbReference type="Pfam" id="PF08590">
    <property type="entry name" value="DUF1771"/>
    <property type="match status" value="1"/>
</dbReference>
<dbReference type="PANTHER" id="PTHR47417">
    <property type="entry name" value="SMR DOMAIN-CONTAINING PROTEIN YPL199C"/>
    <property type="match status" value="1"/>
</dbReference>
<protein>
    <recommendedName>
        <fullName evidence="1">Smr domain-containing protein</fullName>
    </recommendedName>
</protein>
<name>A0AAD4L3V8_9AGAM</name>
<evidence type="ECO:0000313" key="2">
    <source>
        <dbReference type="EMBL" id="KAH8979139.1"/>
    </source>
</evidence>
<dbReference type="PANTHER" id="PTHR47417:SF1">
    <property type="entry name" value="SMR DOMAIN-CONTAINING PROTEIN YPL199C"/>
    <property type="match status" value="1"/>
</dbReference>
<dbReference type="InterPro" id="IPR002625">
    <property type="entry name" value="Smr_dom"/>
</dbReference>
<dbReference type="EMBL" id="JAKELL010000184">
    <property type="protein sequence ID" value="KAH8979139.1"/>
    <property type="molecule type" value="Genomic_DNA"/>
</dbReference>
<dbReference type="InterPro" id="IPR013899">
    <property type="entry name" value="DUF1771"/>
</dbReference>
<dbReference type="SUPFAM" id="SSF160443">
    <property type="entry name" value="SMR domain-like"/>
    <property type="match status" value="1"/>
</dbReference>
<proteinExistence type="predicted"/>
<dbReference type="InterPro" id="IPR036063">
    <property type="entry name" value="Smr_dom_sf"/>
</dbReference>
<comment type="caution">
    <text evidence="2">The sequence shown here is derived from an EMBL/GenBank/DDBJ whole genome shotgun (WGS) entry which is preliminary data.</text>
</comment>
<accession>A0AAD4L3V8</accession>
<evidence type="ECO:0000259" key="1">
    <source>
        <dbReference type="PROSITE" id="PS50828"/>
    </source>
</evidence>
<dbReference type="InterPro" id="IPR053020">
    <property type="entry name" value="Smr_domain_protein"/>
</dbReference>
<feature type="domain" description="Smr" evidence="1">
    <location>
        <begin position="107"/>
        <end position="162"/>
    </location>
</feature>
<reference evidence="2" key="1">
    <citation type="submission" date="2022-01" db="EMBL/GenBank/DDBJ databases">
        <title>Comparative genomics reveals a dynamic genome evolution in the ectomycorrhizal milk-cap (Lactarius) mushrooms.</title>
        <authorList>
            <consortium name="DOE Joint Genome Institute"/>
            <person name="Lebreton A."/>
            <person name="Tang N."/>
            <person name="Kuo A."/>
            <person name="LaButti K."/>
            <person name="Drula E."/>
            <person name="Barry K."/>
            <person name="Clum A."/>
            <person name="Lipzen A."/>
            <person name="Mousain D."/>
            <person name="Ng V."/>
            <person name="Wang R."/>
            <person name="Wang X."/>
            <person name="Dai Y."/>
            <person name="Henrissat B."/>
            <person name="Grigoriev I.V."/>
            <person name="Guerin-Laguette A."/>
            <person name="Yu F."/>
            <person name="Martin F.M."/>
        </authorList>
    </citation>
    <scope>NUCLEOTIDE SEQUENCE</scope>
    <source>
        <strain evidence="2">QP</strain>
    </source>
</reference>
<organism evidence="2 3">
    <name type="scientific">Lactarius akahatsu</name>
    <dbReference type="NCBI Taxonomy" id="416441"/>
    <lineage>
        <taxon>Eukaryota</taxon>
        <taxon>Fungi</taxon>
        <taxon>Dikarya</taxon>
        <taxon>Basidiomycota</taxon>
        <taxon>Agaricomycotina</taxon>
        <taxon>Agaricomycetes</taxon>
        <taxon>Russulales</taxon>
        <taxon>Russulaceae</taxon>
        <taxon>Lactarius</taxon>
    </lineage>
</organism>
<dbReference type="AlphaFoldDB" id="A0AAD4L3V8"/>
<dbReference type="Gene3D" id="3.30.1370.110">
    <property type="match status" value="1"/>
</dbReference>